<dbReference type="OrthoDB" id="9807874at2"/>
<keyword evidence="4 5" id="KW-0472">Membrane</keyword>
<feature type="transmembrane region" description="Helical" evidence="5">
    <location>
        <begin position="64"/>
        <end position="88"/>
    </location>
</feature>
<dbReference type="RefSeq" id="WP_144772998.1">
    <property type="nucleotide sequence ID" value="NZ_JALXMP010000018.1"/>
</dbReference>
<dbReference type="GO" id="GO:0016020">
    <property type="term" value="C:membrane"/>
    <property type="evidence" value="ECO:0007669"/>
    <property type="project" value="UniProtKB-SubCell"/>
</dbReference>
<dbReference type="AlphaFoldDB" id="A0A6C1TYS2"/>
<evidence type="ECO:0000256" key="3">
    <source>
        <dbReference type="ARBA" id="ARBA00022989"/>
    </source>
</evidence>
<comment type="caution">
    <text evidence="8">The sequence shown here is derived from an EMBL/GenBank/DDBJ whole genome shotgun (WGS) entry which is preliminary data.</text>
</comment>
<dbReference type="InterPro" id="IPR022764">
    <property type="entry name" value="Peptidase_S54_rhomboid_dom"/>
</dbReference>
<accession>A0A6C1TYS2</accession>
<evidence type="ECO:0000256" key="6">
    <source>
        <dbReference type="SAM" id="SignalP"/>
    </source>
</evidence>
<keyword evidence="6" id="KW-0732">Signal</keyword>
<protein>
    <submittedName>
        <fullName evidence="8">Rhomboid family intramembrane serine protease</fullName>
    </submittedName>
</protein>
<dbReference type="SUPFAM" id="SSF144091">
    <property type="entry name" value="Rhomboid-like"/>
    <property type="match status" value="1"/>
</dbReference>
<comment type="subcellular location">
    <subcellularLocation>
        <location evidence="1">Membrane</location>
        <topology evidence="1">Multi-pass membrane protein</topology>
    </subcellularLocation>
</comment>
<feature type="chain" id="PRO_5025543319" evidence="6">
    <location>
        <begin position="28"/>
        <end position="197"/>
    </location>
</feature>
<feature type="domain" description="Peptidase S54 rhomboid" evidence="7">
    <location>
        <begin position="61"/>
        <end position="188"/>
    </location>
</feature>
<keyword evidence="3 5" id="KW-1133">Transmembrane helix</keyword>
<keyword evidence="2 5" id="KW-0812">Transmembrane</keyword>
<dbReference type="Gene3D" id="1.20.1540.10">
    <property type="entry name" value="Rhomboid-like"/>
    <property type="match status" value="1"/>
</dbReference>
<evidence type="ECO:0000256" key="2">
    <source>
        <dbReference type="ARBA" id="ARBA00022692"/>
    </source>
</evidence>
<keyword evidence="8" id="KW-0378">Hydrolase</keyword>
<dbReference type="GO" id="GO:0006508">
    <property type="term" value="P:proteolysis"/>
    <property type="evidence" value="ECO:0007669"/>
    <property type="project" value="UniProtKB-KW"/>
</dbReference>
<feature type="transmembrane region" description="Helical" evidence="5">
    <location>
        <begin position="100"/>
        <end position="120"/>
    </location>
</feature>
<sequence length="197" mass="20601">MNLRTIFYRAPATAAIAALCIAVFAIAAAQSSSLSNTVWGSPLGIRMVLYGPFVAEGPLGWLRLLTAGFLHLDLSHLFVNMLMLVLIGGEIERFIGTARFVVAWVVGTLASSAAVLAMAFGTPTAGASGALFALLAVLVAIAYRRSSDLRAPIALLVLNVAFTFIAPGVSVWGHLGGLAAGVLLAWPLTFSPPIPRR</sequence>
<organism evidence="8 9">
    <name type="scientific">Corynebacterium sanguinis</name>
    <dbReference type="NCBI Taxonomy" id="2594913"/>
    <lineage>
        <taxon>Bacteria</taxon>
        <taxon>Bacillati</taxon>
        <taxon>Actinomycetota</taxon>
        <taxon>Actinomycetes</taxon>
        <taxon>Mycobacteriales</taxon>
        <taxon>Corynebacteriaceae</taxon>
        <taxon>Corynebacterium</taxon>
    </lineage>
</organism>
<dbReference type="EMBL" id="RXIR01000008">
    <property type="protein sequence ID" value="TVS28980.1"/>
    <property type="molecule type" value="Genomic_DNA"/>
</dbReference>
<evidence type="ECO:0000256" key="5">
    <source>
        <dbReference type="SAM" id="Phobius"/>
    </source>
</evidence>
<proteinExistence type="predicted"/>
<feature type="signal peptide" evidence="6">
    <location>
        <begin position="1"/>
        <end position="27"/>
    </location>
</feature>
<name>A0A6C1TYS2_9CORY</name>
<gene>
    <name evidence="8" type="ORF">EKI59_05325</name>
</gene>
<feature type="transmembrane region" description="Helical" evidence="5">
    <location>
        <begin position="155"/>
        <end position="188"/>
    </location>
</feature>
<evidence type="ECO:0000259" key="7">
    <source>
        <dbReference type="Pfam" id="PF01694"/>
    </source>
</evidence>
<dbReference type="PANTHER" id="PTHR43066">
    <property type="entry name" value="RHOMBOID-RELATED PROTEIN"/>
    <property type="match status" value="1"/>
</dbReference>
<reference evidence="8 9" key="1">
    <citation type="submission" date="2018-12" db="EMBL/GenBank/DDBJ databases">
        <title>Corynebacterium sanguinis sp. nov., a clinically-associated and environmental corynebacterium.</title>
        <authorList>
            <person name="Gonzales-Siles L."/>
            <person name="Jaen-Luchoro D."/>
            <person name="Cardew S."/>
            <person name="Inganas E."/>
            <person name="Ohlen M."/>
            <person name="Jensie-Markopolous S."/>
            <person name="Pinyeiro-Iglesias B."/>
            <person name="Molin K."/>
            <person name="Skovbjerg S."/>
            <person name="Svensson-Stadler L."/>
            <person name="Funke G."/>
            <person name="Moore E.R.B."/>
        </authorList>
    </citation>
    <scope>NUCLEOTIDE SEQUENCE [LARGE SCALE GENOMIC DNA]</scope>
    <source>
        <strain evidence="8 9">58734</strain>
    </source>
</reference>
<evidence type="ECO:0000313" key="8">
    <source>
        <dbReference type="EMBL" id="TVS28980.1"/>
    </source>
</evidence>
<evidence type="ECO:0000256" key="4">
    <source>
        <dbReference type="ARBA" id="ARBA00023136"/>
    </source>
</evidence>
<keyword evidence="8" id="KW-0645">Protease</keyword>
<dbReference type="PANTHER" id="PTHR43066:SF11">
    <property type="entry name" value="PEPTIDASE S54 RHOMBOID DOMAIN-CONTAINING PROTEIN"/>
    <property type="match status" value="1"/>
</dbReference>
<feature type="transmembrane region" description="Helical" evidence="5">
    <location>
        <begin position="126"/>
        <end position="143"/>
    </location>
</feature>
<dbReference type="GO" id="GO:0004252">
    <property type="term" value="F:serine-type endopeptidase activity"/>
    <property type="evidence" value="ECO:0007669"/>
    <property type="project" value="InterPro"/>
</dbReference>
<evidence type="ECO:0000256" key="1">
    <source>
        <dbReference type="ARBA" id="ARBA00004141"/>
    </source>
</evidence>
<dbReference type="InterPro" id="IPR035952">
    <property type="entry name" value="Rhomboid-like_sf"/>
</dbReference>
<dbReference type="Pfam" id="PF01694">
    <property type="entry name" value="Rhomboid"/>
    <property type="match status" value="1"/>
</dbReference>
<dbReference type="Proteomes" id="UP000336646">
    <property type="component" value="Unassembled WGS sequence"/>
</dbReference>
<evidence type="ECO:0000313" key="9">
    <source>
        <dbReference type="Proteomes" id="UP000336646"/>
    </source>
</evidence>